<dbReference type="GO" id="GO:0046872">
    <property type="term" value="F:metal ion binding"/>
    <property type="evidence" value="ECO:0007669"/>
    <property type="project" value="UniProtKB-KW"/>
</dbReference>
<evidence type="ECO:0000256" key="17">
    <source>
        <dbReference type="ARBA" id="ARBA00023065"/>
    </source>
</evidence>
<keyword evidence="15" id="KW-0560">Oxidoreductase</keyword>
<keyword evidence="9 22" id="KW-0812">Transmembrane</keyword>
<accession>V8CDB0</accession>
<evidence type="ECO:0000256" key="16">
    <source>
        <dbReference type="ARBA" id="ARBA00023004"/>
    </source>
</evidence>
<dbReference type="GO" id="GO:0005886">
    <property type="term" value="C:plasma membrane"/>
    <property type="evidence" value="ECO:0007669"/>
    <property type="project" value="UniProtKB-SubCell"/>
</dbReference>
<dbReference type="InterPro" id="IPR004678">
    <property type="entry name" value="Cyt_c_oxidase_cbb3_su3"/>
</dbReference>
<dbReference type="STRING" id="1357400.HMPREF2086_00320"/>
<dbReference type="PATRIC" id="fig|1357400.3.peg.439"/>
<feature type="binding site" description="covalent" evidence="21">
    <location>
        <position position="221"/>
    </location>
    <ligand>
        <name>heme c</name>
        <dbReference type="ChEBI" id="CHEBI:61717"/>
        <label>2</label>
    </ligand>
</feature>
<dbReference type="Gene3D" id="6.10.280.130">
    <property type="match status" value="1"/>
</dbReference>
<organism evidence="24 25">
    <name type="scientific">Helicobacter macacae MIT 99-5501</name>
    <dbReference type="NCBI Taxonomy" id="1357400"/>
    <lineage>
        <taxon>Bacteria</taxon>
        <taxon>Pseudomonadati</taxon>
        <taxon>Campylobacterota</taxon>
        <taxon>Epsilonproteobacteria</taxon>
        <taxon>Campylobacterales</taxon>
        <taxon>Helicobacteraceae</taxon>
        <taxon>Helicobacter</taxon>
    </lineage>
</organism>
<protein>
    <recommendedName>
        <fullName evidence="19">Cytochrome c oxidase subunit III</fullName>
    </recommendedName>
</protein>
<dbReference type="HOGENOM" id="CLU_986691_0_0_7"/>
<dbReference type="UniPathway" id="UPA00705"/>
<evidence type="ECO:0000259" key="23">
    <source>
        <dbReference type="PROSITE" id="PS51007"/>
    </source>
</evidence>
<evidence type="ECO:0000256" key="22">
    <source>
        <dbReference type="SAM" id="Phobius"/>
    </source>
</evidence>
<evidence type="ECO:0000256" key="11">
    <source>
        <dbReference type="ARBA" id="ARBA00022737"/>
    </source>
</evidence>
<evidence type="ECO:0000256" key="5">
    <source>
        <dbReference type="ARBA" id="ARBA00022475"/>
    </source>
</evidence>
<dbReference type="GO" id="GO:1902600">
    <property type="term" value="P:proton transmembrane transport"/>
    <property type="evidence" value="ECO:0007669"/>
    <property type="project" value="UniProtKB-KW"/>
</dbReference>
<dbReference type="PROSITE" id="PS51007">
    <property type="entry name" value="CYTC"/>
    <property type="match status" value="2"/>
</dbReference>
<evidence type="ECO:0000256" key="13">
    <source>
        <dbReference type="ARBA" id="ARBA00022982"/>
    </source>
</evidence>
<feature type="binding site" description="covalent" evidence="21">
    <location>
        <position position="218"/>
    </location>
    <ligand>
        <name>heme c</name>
        <dbReference type="ChEBI" id="CHEBI:61717"/>
        <label>2</label>
    </ligand>
</feature>
<feature type="binding site" description="axial binding residue" evidence="20">
    <location>
        <position position="131"/>
    </location>
    <ligand>
        <name>heme c</name>
        <dbReference type="ChEBI" id="CHEBI:61717"/>
        <label>1</label>
    </ligand>
    <ligandPart>
        <name>Fe</name>
        <dbReference type="ChEBI" id="CHEBI:18248"/>
    </ligandPart>
</feature>
<dbReference type="InterPro" id="IPR050597">
    <property type="entry name" value="Cytochrome_c_Oxidase_Subunit"/>
</dbReference>
<dbReference type="AlphaFoldDB" id="V8CDB0"/>
<evidence type="ECO:0000256" key="12">
    <source>
        <dbReference type="ARBA" id="ARBA00022781"/>
    </source>
</evidence>
<evidence type="ECO:0000256" key="1">
    <source>
        <dbReference type="ARBA" id="ARBA00004533"/>
    </source>
</evidence>
<comment type="caution">
    <text evidence="24">The sequence shown here is derived from an EMBL/GenBank/DDBJ whole genome shotgun (WGS) entry which is preliminary data.</text>
</comment>
<keyword evidence="12" id="KW-0375">Hydrogen ion transport</keyword>
<evidence type="ECO:0000256" key="6">
    <source>
        <dbReference type="ARBA" id="ARBA00022519"/>
    </source>
</evidence>
<evidence type="ECO:0000256" key="9">
    <source>
        <dbReference type="ARBA" id="ARBA00022692"/>
    </source>
</evidence>
<keyword evidence="4" id="KW-0813">Transport</keyword>
<keyword evidence="14 22" id="KW-1133">Transmembrane helix</keyword>
<proteinExistence type="inferred from homology"/>
<feature type="domain" description="Cytochrome c" evidence="23">
    <location>
        <begin position="205"/>
        <end position="288"/>
    </location>
</feature>
<dbReference type="SUPFAM" id="SSF46626">
    <property type="entry name" value="Cytochrome c"/>
    <property type="match status" value="2"/>
</dbReference>
<dbReference type="GO" id="GO:0006119">
    <property type="term" value="P:oxidative phosphorylation"/>
    <property type="evidence" value="ECO:0007669"/>
    <property type="project" value="UniProtKB-UniPathway"/>
</dbReference>
<dbReference type="GO" id="GO:0016491">
    <property type="term" value="F:oxidoreductase activity"/>
    <property type="evidence" value="ECO:0007669"/>
    <property type="project" value="UniProtKB-KW"/>
</dbReference>
<feature type="binding site" description="covalent" evidence="21">
    <location>
        <position position="130"/>
    </location>
    <ligand>
        <name>heme c</name>
        <dbReference type="ChEBI" id="CHEBI:61717"/>
        <label>1</label>
    </ligand>
</feature>
<dbReference type="Pfam" id="PF13442">
    <property type="entry name" value="Cytochrome_CBB3"/>
    <property type="match status" value="2"/>
</dbReference>
<evidence type="ECO:0000256" key="14">
    <source>
        <dbReference type="ARBA" id="ARBA00022989"/>
    </source>
</evidence>
<dbReference type="PIRSF" id="PIRSF000006">
    <property type="entry name" value="Cbb3-Cox_fixP"/>
    <property type="match status" value="1"/>
</dbReference>
<keyword evidence="18 22" id="KW-0472">Membrane</keyword>
<comment type="subcellular location">
    <subcellularLocation>
        <location evidence="1">Cell inner membrane</location>
    </subcellularLocation>
</comment>
<evidence type="ECO:0000256" key="4">
    <source>
        <dbReference type="ARBA" id="ARBA00022448"/>
    </source>
</evidence>
<evidence type="ECO:0000256" key="2">
    <source>
        <dbReference type="ARBA" id="ARBA00004673"/>
    </source>
</evidence>
<keyword evidence="6" id="KW-0997">Cell inner membrane</keyword>
<dbReference type="RefSeq" id="WP_023926987.1">
    <property type="nucleotide sequence ID" value="NZ_KI669454.1"/>
</dbReference>
<gene>
    <name evidence="24" type="ORF">HMPREF2086_00320</name>
</gene>
<evidence type="ECO:0000313" key="25">
    <source>
        <dbReference type="Proteomes" id="UP000018731"/>
    </source>
</evidence>
<comment type="pathway">
    <text evidence="2">Energy metabolism; oxidative phosphorylation.</text>
</comment>
<evidence type="ECO:0000256" key="19">
    <source>
        <dbReference type="ARBA" id="ARBA00029635"/>
    </source>
</evidence>
<evidence type="ECO:0000256" key="10">
    <source>
        <dbReference type="ARBA" id="ARBA00022723"/>
    </source>
</evidence>
<evidence type="ECO:0000313" key="24">
    <source>
        <dbReference type="EMBL" id="ETD24985.1"/>
    </source>
</evidence>
<evidence type="ECO:0000256" key="18">
    <source>
        <dbReference type="ARBA" id="ARBA00023136"/>
    </source>
</evidence>
<dbReference type="GO" id="GO:0009055">
    <property type="term" value="F:electron transfer activity"/>
    <property type="evidence" value="ECO:0007669"/>
    <property type="project" value="InterPro"/>
</dbReference>
<comment type="similarity">
    <text evidence="3">Belongs to the CcoP / FixP family.</text>
</comment>
<keyword evidence="11" id="KW-0677">Repeat</keyword>
<dbReference type="PANTHER" id="PTHR33751">
    <property type="entry name" value="CBB3-TYPE CYTOCHROME C OXIDASE SUBUNIT FIXP"/>
    <property type="match status" value="1"/>
</dbReference>
<dbReference type="Proteomes" id="UP000018731">
    <property type="component" value="Unassembled WGS sequence"/>
</dbReference>
<feature type="transmembrane region" description="Helical" evidence="22">
    <location>
        <begin position="12"/>
        <end position="31"/>
    </location>
</feature>
<dbReference type="eggNOG" id="COG2010">
    <property type="taxonomic scope" value="Bacteria"/>
</dbReference>
<feature type="domain" description="Cytochrome c" evidence="23">
    <location>
        <begin position="114"/>
        <end position="194"/>
    </location>
</feature>
<evidence type="ECO:0000256" key="15">
    <source>
        <dbReference type="ARBA" id="ARBA00023002"/>
    </source>
</evidence>
<evidence type="ECO:0000256" key="21">
    <source>
        <dbReference type="PIRSR" id="PIRSR000006-2"/>
    </source>
</evidence>
<keyword evidence="5" id="KW-1003">Cell membrane</keyword>
<feature type="binding site" description="axial binding residue" evidence="20">
    <location>
        <position position="172"/>
    </location>
    <ligand>
        <name>heme c</name>
        <dbReference type="ChEBI" id="CHEBI:61717"/>
        <label>2</label>
    </ligand>
    <ligandPart>
        <name>Fe</name>
        <dbReference type="ChEBI" id="CHEBI:18248"/>
    </ligandPart>
</feature>
<evidence type="ECO:0000256" key="20">
    <source>
        <dbReference type="PIRSR" id="PIRSR000006-1"/>
    </source>
</evidence>
<keyword evidence="8" id="KW-0679">Respiratory chain</keyword>
<dbReference type="InterPro" id="IPR032858">
    <property type="entry name" value="CcoP_N"/>
</dbReference>
<evidence type="ECO:0000256" key="3">
    <source>
        <dbReference type="ARBA" id="ARBA00006113"/>
    </source>
</evidence>
<keyword evidence="7 21" id="KW-0349">Heme</keyword>
<dbReference type="Pfam" id="PF14715">
    <property type="entry name" value="FixP_N"/>
    <property type="match status" value="1"/>
</dbReference>
<dbReference type="InterPro" id="IPR036909">
    <property type="entry name" value="Cyt_c-like_dom_sf"/>
</dbReference>
<keyword evidence="10 20" id="KW-0479">Metal-binding</keyword>
<evidence type="ECO:0000256" key="7">
    <source>
        <dbReference type="ARBA" id="ARBA00022617"/>
    </source>
</evidence>
<dbReference type="OrthoDB" id="9811281at2"/>
<dbReference type="NCBIfam" id="TIGR00782">
    <property type="entry name" value="ccoP"/>
    <property type="match status" value="1"/>
</dbReference>
<keyword evidence="25" id="KW-1185">Reference proteome</keyword>
<name>V8CDB0_9HELI</name>
<keyword evidence="13" id="KW-0249">Electron transport</keyword>
<feature type="binding site" description="axial binding residue" evidence="20">
    <location>
        <position position="264"/>
    </location>
    <ligand>
        <name>heme c</name>
        <dbReference type="ChEBI" id="CHEBI:61717"/>
        <label>1</label>
    </ligand>
    <ligandPart>
        <name>Fe</name>
        <dbReference type="ChEBI" id="CHEBI:18248"/>
    </ligandPart>
</feature>
<dbReference type="InterPro" id="IPR009056">
    <property type="entry name" value="Cyt_c-like_dom"/>
</dbReference>
<sequence length="291" mass="32368">MNWSNDDVIKITLLGAVVILLITIYVVGFYFKKMKDAKADGELTEHYWDGIGEFKNDIPVGWVLIFMGLIVWGLWYIFVGYPLGQFSQIGQYNEEVSRNNEVFEQKWKGLSQSEKIAMGEGLFLVQCSQCHGINAEGMDGKAQDLRSWGKEEGIIKVITEGSKGLNYAGGEMTPGLLEDETEKRQVAAYVMQTFSPAQSTKYSQADVEAGKAVFDMICVTCHGEDGKGNGSEIEGFAADLTEYGDYKFVKHILTDGKKGFIGKMPSFSYANFNDIQIQALAAYINSLKVRD</sequence>
<feature type="binding site" description="axial binding residue" evidence="20">
    <location>
        <position position="222"/>
    </location>
    <ligand>
        <name>heme c</name>
        <dbReference type="ChEBI" id="CHEBI:61717"/>
        <label>2</label>
    </ligand>
    <ligandPart>
        <name>Fe</name>
        <dbReference type="ChEBI" id="CHEBI:18248"/>
    </ligandPart>
</feature>
<reference evidence="24 25" key="1">
    <citation type="journal article" date="2014" name="Genome Announc.">
        <title>Draft genome sequences of six enterohepatic helicobacter species isolated from humans and one from rhesus macaques.</title>
        <authorList>
            <person name="Shen Z."/>
            <person name="Sheh A."/>
            <person name="Young S.K."/>
            <person name="Abouelliel A."/>
            <person name="Ward D.V."/>
            <person name="Earl A.M."/>
            <person name="Fox J.G."/>
        </authorList>
    </citation>
    <scope>NUCLEOTIDE SEQUENCE [LARGE SCALE GENOMIC DNA]</scope>
    <source>
        <strain evidence="24 25">MIT 99-5501</strain>
    </source>
</reference>
<comment type="cofactor">
    <cofactor evidence="21">
        <name>heme c</name>
        <dbReference type="ChEBI" id="CHEBI:61717"/>
    </cofactor>
    <text evidence="21">Binds 2 heme C groups per subunit.</text>
</comment>
<feature type="binding site" description="covalent" evidence="21">
    <location>
        <position position="127"/>
    </location>
    <ligand>
        <name>heme c</name>
        <dbReference type="ChEBI" id="CHEBI:61717"/>
        <label>1</label>
    </ligand>
</feature>
<feature type="transmembrane region" description="Helical" evidence="22">
    <location>
        <begin position="60"/>
        <end position="78"/>
    </location>
</feature>
<dbReference type="GO" id="GO:0020037">
    <property type="term" value="F:heme binding"/>
    <property type="evidence" value="ECO:0007669"/>
    <property type="project" value="InterPro"/>
</dbReference>
<dbReference type="EMBL" id="AZJI01000001">
    <property type="protein sequence ID" value="ETD24985.1"/>
    <property type="molecule type" value="Genomic_DNA"/>
</dbReference>
<dbReference type="InterPro" id="IPR038414">
    <property type="entry name" value="CcoP_N_sf"/>
</dbReference>
<dbReference type="Gene3D" id="1.10.760.10">
    <property type="entry name" value="Cytochrome c-like domain"/>
    <property type="match status" value="2"/>
</dbReference>
<keyword evidence="17" id="KW-0406">Ion transport</keyword>
<keyword evidence="16 20" id="KW-0408">Iron</keyword>
<dbReference type="PANTHER" id="PTHR33751:SF1">
    <property type="entry name" value="CBB3-TYPE CYTOCHROME C OXIDASE SUBUNIT FIXP"/>
    <property type="match status" value="1"/>
</dbReference>
<evidence type="ECO:0000256" key="8">
    <source>
        <dbReference type="ARBA" id="ARBA00022660"/>
    </source>
</evidence>